<proteinExistence type="inferred from homology"/>
<feature type="domain" description="Chorismate-utilising enzyme C-terminal" evidence="6">
    <location>
        <begin position="165"/>
        <end position="417"/>
    </location>
</feature>
<dbReference type="GO" id="GO:0008909">
    <property type="term" value="F:isochorismate synthase activity"/>
    <property type="evidence" value="ECO:0007669"/>
    <property type="project" value="UniProtKB-UniRule"/>
</dbReference>
<feature type="active site" description="Proton donor" evidence="5">
    <location>
        <position position="235"/>
    </location>
</feature>
<dbReference type="PANTHER" id="PTHR47253:SF4">
    <property type="entry name" value="ISOCHORISMATE SYNTHASE 2, CHLOROPLASTIC"/>
    <property type="match status" value="1"/>
</dbReference>
<keyword evidence="8" id="KW-1185">Reference proteome</keyword>
<dbReference type="UniPathway" id="UPA00079"/>
<dbReference type="AlphaFoldDB" id="A0A5Q0TDQ4"/>
<keyword evidence="5" id="KW-0479">Metal-binding</keyword>
<evidence type="ECO:0000313" key="7">
    <source>
        <dbReference type="EMBL" id="QGA65248.1"/>
    </source>
</evidence>
<dbReference type="InterPro" id="IPR034681">
    <property type="entry name" value="MenF"/>
</dbReference>
<dbReference type="GO" id="GO:0000287">
    <property type="term" value="F:magnesium ion binding"/>
    <property type="evidence" value="ECO:0007669"/>
    <property type="project" value="UniProtKB-UniRule"/>
</dbReference>
<dbReference type="Pfam" id="PF00425">
    <property type="entry name" value="Chorismate_bind"/>
    <property type="match status" value="1"/>
</dbReference>
<comment type="cofactor">
    <cofactor evidence="5">
        <name>Mg(2+)</name>
        <dbReference type="ChEBI" id="CHEBI:18420"/>
    </cofactor>
</comment>
<organism evidence="7 8">
    <name type="scientific">Vibrio algicola</name>
    <dbReference type="NCBI Taxonomy" id="2662262"/>
    <lineage>
        <taxon>Bacteria</taxon>
        <taxon>Pseudomonadati</taxon>
        <taxon>Pseudomonadota</taxon>
        <taxon>Gammaproteobacteria</taxon>
        <taxon>Vibrionales</taxon>
        <taxon>Vibrionaceae</taxon>
        <taxon>Vibrio</taxon>
    </lineage>
</organism>
<dbReference type="InterPro" id="IPR044250">
    <property type="entry name" value="MenF-like"/>
</dbReference>
<dbReference type="InterPro" id="IPR019999">
    <property type="entry name" value="Anth_synth_I-like"/>
</dbReference>
<feature type="binding site" evidence="5">
    <location>
        <position position="413"/>
    </location>
    <ligand>
        <name>Mg(2+)</name>
        <dbReference type="ChEBI" id="CHEBI:18420"/>
    </ligand>
</feature>
<dbReference type="PANTHER" id="PTHR47253">
    <property type="match status" value="1"/>
</dbReference>
<evidence type="ECO:0000256" key="1">
    <source>
        <dbReference type="ARBA" id="ARBA00000799"/>
    </source>
</evidence>
<dbReference type="UniPathway" id="UPA01057">
    <property type="reaction ID" value="UER00163"/>
</dbReference>
<feature type="active site" description="Proton acceptor" evidence="5">
    <location>
        <position position="185"/>
    </location>
</feature>
<evidence type="ECO:0000259" key="6">
    <source>
        <dbReference type="Pfam" id="PF00425"/>
    </source>
</evidence>
<dbReference type="InterPro" id="IPR005801">
    <property type="entry name" value="ADC_synthase"/>
</dbReference>
<dbReference type="Proteomes" id="UP000348942">
    <property type="component" value="Chromosome 1"/>
</dbReference>
<dbReference type="SUPFAM" id="SSF56322">
    <property type="entry name" value="ADC synthase"/>
    <property type="match status" value="1"/>
</dbReference>
<evidence type="ECO:0000313" key="8">
    <source>
        <dbReference type="Proteomes" id="UP000348942"/>
    </source>
</evidence>
<keyword evidence="5" id="KW-0474">Menaquinone biosynthesis</keyword>
<dbReference type="PRINTS" id="PR00095">
    <property type="entry name" value="ANTSNTHASEI"/>
</dbReference>
<sequence>MSDLHQVILSLIERVENGQAADGNRLSKSVTIPNDFCSIDWLEAQPLFPKFYWQSRDGREEVVALEQLHAFTDPSAAYTILGDNQRVWGGKAFDNEQSKTQRQSCYFFLPIVELIRQDDNWSLNINLSSDVQRTLQVLHHLKTQYSPIPPLQPQVGNIHYSPQFNEWQHIVNKALSAIDNDQFEKVVLARKTNVELPAPIRATHLLKASRAINHNSFHFLLSFSEHHGFMGSTPERLYSRIGESLATEAVAGTIGRSDDAQEDARLSQWLLSDDKNLRENQIVVDDIVQCLAPYTSNIDVQPDAALIQLRKVQHLIRPIHANLSSNVKGVQLLSALQPTAAMAGLPRDDAIQFIRTNEPFTRGWYSGSVGYFGHDKAEFCVAIRSALINDNTVKLYAGAGIVPGSEAQYEWQELNRKTATLLSLISDHNDNEELA</sequence>
<dbReference type="Gene3D" id="3.60.120.10">
    <property type="entry name" value="Anthranilate synthase"/>
    <property type="match status" value="1"/>
</dbReference>
<dbReference type="InterPro" id="IPR015890">
    <property type="entry name" value="Chorismate_C"/>
</dbReference>
<comment type="catalytic activity">
    <reaction evidence="1 5">
        <text>chorismate = isochorismate</text>
        <dbReference type="Rhea" id="RHEA:18985"/>
        <dbReference type="ChEBI" id="CHEBI:29748"/>
        <dbReference type="ChEBI" id="CHEBI:29780"/>
        <dbReference type="EC" id="5.4.4.2"/>
    </reaction>
</comment>
<comment type="function">
    <text evidence="5">Catalyzes the conversion of chorismate to isochorismate.</text>
</comment>
<comment type="pathway">
    <text evidence="5">Quinol/quinone metabolism; menaquinone biosynthesis.</text>
</comment>
<dbReference type="NCBIfam" id="TIGR00543">
    <property type="entry name" value="isochor_syn"/>
    <property type="match status" value="1"/>
</dbReference>
<dbReference type="InterPro" id="IPR004561">
    <property type="entry name" value="IsoChor_synthase"/>
</dbReference>
<keyword evidence="4 5" id="KW-0413">Isomerase</keyword>
<comment type="pathway">
    <text evidence="5">Quinol/quinone metabolism; 1,4-dihydroxy-2-naphthoate biosynthesis; 1,4-dihydroxy-2-naphthoate from chorismate: step 1/7.</text>
</comment>
<reference evidence="7 8" key="1">
    <citation type="submission" date="2019-10" db="EMBL/GenBank/DDBJ databases">
        <title>Vibrio sp. nov., isolated from Coralline algae surface.</title>
        <authorList>
            <person name="Geng Y."/>
            <person name="Zhang X."/>
        </authorList>
    </citation>
    <scope>NUCLEOTIDE SEQUENCE [LARGE SCALE GENOMIC DNA]</scope>
    <source>
        <strain evidence="7 8">SM1977</strain>
    </source>
</reference>
<dbReference type="HAMAP" id="MF_01935">
    <property type="entry name" value="MenF"/>
    <property type="match status" value="1"/>
</dbReference>
<evidence type="ECO:0000256" key="3">
    <source>
        <dbReference type="ARBA" id="ARBA00022842"/>
    </source>
</evidence>
<comment type="similarity">
    <text evidence="2 5">Belongs to the isochorismate synthase family.</text>
</comment>
<keyword evidence="3 5" id="KW-0460">Magnesium</keyword>
<accession>A0A5Q0TDQ4</accession>
<evidence type="ECO:0000256" key="5">
    <source>
        <dbReference type="HAMAP-Rule" id="MF_01935"/>
    </source>
</evidence>
<evidence type="ECO:0000256" key="4">
    <source>
        <dbReference type="ARBA" id="ARBA00023235"/>
    </source>
</evidence>
<protein>
    <recommendedName>
        <fullName evidence="5">Isochorismate synthase MenF</fullName>
        <ecNumber evidence="5">5.4.4.2</ecNumber>
    </recommendedName>
    <alternativeName>
        <fullName evidence="5">Isochorismate mutase</fullName>
    </alternativeName>
</protein>
<gene>
    <name evidence="5" type="primary">menF</name>
    <name evidence="7" type="ORF">GFB47_07365</name>
</gene>
<dbReference type="EC" id="5.4.4.2" evidence="5"/>
<dbReference type="RefSeq" id="WP_153447397.1">
    <property type="nucleotide sequence ID" value="NZ_CP045699.1"/>
</dbReference>
<name>A0A5Q0TDQ4_9VIBR</name>
<dbReference type="GO" id="GO:0009234">
    <property type="term" value="P:menaquinone biosynthetic process"/>
    <property type="evidence" value="ECO:0007669"/>
    <property type="project" value="UniProtKB-UniRule"/>
</dbReference>
<dbReference type="EMBL" id="CP045699">
    <property type="protein sequence ID" value="QGA65248.1"/>
    <property type="molecule type" value="Genomic_DNA"/>
</dbReference>
<evidence type="ECO:0000256" key="2">
    <source>
        <dbReference type="ARBA" id="ARBA00005297"/>
    </source>
</evidence>
<feature type="binding site" evidence="5">
    <location>
        <position position="279"/>
    </location>
    <ligand>
        <name>Mg(2+)</name>
        <dbReference type="ChEBI" id="CHEBI:18420"/>
    </ligand>
</feature>